<sequence length="336" mass="36913">MPHFNQPIRFGIIGPGRAAARFAHGLQAVEEAVLTSVWGRNPDRAHAYAEKFAVPEVAHTVNDLLNSKIDAVYISTHPDSHAEFCIRALAAGKHVLCEKPAALNVLQLQNILAAAHTHDRLFMEAMKPPFFPLYEKLREHLKNDPVGLIGFVRAGHCDSSVGPDYPLHFAELGGGGIMGIGPYEAFLALDWLGPLKRVQTMGRLSPVGVDNFAIFQTEHERGMAQLHTGIDLLSLGDALLCGPRGYVLIHAKWWNPTHASLHYVDGRIMELHEPYTSGGFNYETAHFCELIRSGLRESPVIPHDLSLGMAHLLEEARKSLGVHFPGETTTDPARAS</sequence>
<organism evidence="4">
    <name type="scientific">Telmatobacter sp. DSM 110680</name>
    <dbReference type="NCBI Taxonomy" id="3036704"/>
    <lineage>
        <taxon>Bacteria</taxon>
        <taxon>Pseudomonadati</taxon>
        <taxon>Acidobacteriota</taxon>
        <taxon>Terriglobia</taxon>
        <taxon>Terriglobales</taxon>
        <taxon>Acidobacteriaceae</taxon>
        <taxon>Telmatobacter</taxon>
    </lineage>
</organism>
<dbReference type="EMBL" id="CP121196">
    <property type="protein sequence ID" value="XBH19504.1"/>
    <property type="molecule type" value="Genomic_DNA"/>
</dbReference>
<comment type="similarity">
    <text evidence="1">Belongs to the Gfo/Idh/MocA family.</text>
</comment>
<dbReference type="Gene3D" id="3.30.360.10">
    <property type="entry name" value="Dihydrodipicolinate Reductase, domain 2"/>
    <property type="match status" value="1"/>
</dbReference>
<protein>
    <submittedName>
        <fullName evidence="4">Gfo/Idh/MocA family oxidoreductase</fullName>
    </submittedName>
</protein>
<dbReference type="GO" id="GO:0016491">
    <property type="term" value="F:oxidoreductase activity"/>
    <property type="evidence" value="ECO:0007669"/>
    <property type="project" value="UniProtKB-KW"/>
</dbReference>
<name>A0AAU7DNN2_9BACT</name>
<dbReference type="PANTHER" id="PTHR22604:SF105">
    <property type="entry name" value="TRANS-1,2-DIHYDROBENZENE-1,2-DIOL DEHYDROGENASE"/>
    <property type="match status" value="1"/>
</dbReference>
<reference evidence="4" key="1">
    <citation type="submission" date="2023-03" db="EMBL/GenBank/DDBJ databases">
        <title>Edaphobacter sp.</title>
        <authorList>
            <person name="Huber K.J."/>
            <person name="Papendorf J."/>
            <person name="Pilke C."/>
            <person name="Bunk B."/>
            <person name="Sproeer C."/>
            <person name="Pester M."/>
        </authorList>
    </citation>
    <scope>NUCLEOTIDE SEQUENCE</scope>
    <source>
        <strain evidence="4">DSM 110680</strain>
    </source>
</reference>
<dbReference type="SUPFAM" id="SSF55347">
    <property type="entry name" value="Glyceraldehyde-3-phosphate dehydrogenase-like, C-terminal domain"/>
    <property type="match status" value="1"/>
</dbReference>
<keyword evidence="2" id="KW-0560">Oxidoreductase</keyword>
<dbReference type="AlphaFoldDB" id="A0AAU7DNN2"/>
<evidence type="ECO:0000256" key="2">
    <source>
        <dbReference type="ARBA" id="ARBA00023002"/>
    </source>
</evidence>
<dbReference type="InterPro" id="IPR050984">
    <property type="entry name" value="Gfo/Idh/MocA_domain"/>
</dbReference>
<dbReference type="SUPFAM" id="SSF51735">
    <property type="entry name" value="NAD(P)-binding Rossmann-fold domains"/>
    <property type="match status" value="1"/>
</dbReference>
<evidence type="ECO:0000313" key="4">
    <source>
        <dbReference type="EMBL" id="XBH19504.1"/>
    </source>
</evidence>
<dbReference type="RefSeq" id="WP_348264722.1">
    <property type="nucleotide sequence ID" value="NZ_CP121196.1"/>
</dbReference>
<feature type="domain" description="Gfo/Idh/MocA-like oxidoreductase N-terminal" evidence="3">
    <location>
        <begin position="8"/>
        <end position="123"/>
    </location>
</feature>
<accession>A0AAU7DNN2</accession>
<dbReference type="Pfam" id="PF01408">
    <property type="entry name" value="GFO_IDH_MocA"/>
    <property type="match status" value="1"/>
</dbReference>
<dbReference type="GO" id="GO:0000166">
    <property type="term" value="F:nucleotide binding"/>
    <property type="evidence" value="ECO:0007669"/>
    <property type="project" value="InterPro"/>
</dbReference>
<dbReference type="Gene3D" id="3.40.50.720">
    <property type="entry name" value="NAD(P)-binding Rossmann-like Domain"/>
    <property type="match status" value="1"/>
</dbReference>
<dbReference type="InterPro" id="IPR036291">
    <property type="entry name" value="NAD(P)-bd_dom_sf"/>
</dbReference>
<gene>
    <name evidence="4" type="ORF">P8935_09325</name>
</gene>
<dbReference type="InterPro" id="IPR000683">
    <property type="entry name" value="Gfo/Idh/MocA-like_OxRdtase_N"/>
</dbReference>
<evidence type="ECO:0000256" key="1">
    <source>
        <dbReference type="ARBA" id="ARBA00010928"/>
    </source>
</evidence>
<evidence type="ECO:0000259" key="3">
    <source>
        <dbReference type="Pfam" id="PF01408"/>
    </source>
</evidence>
<dbReference type="PANTHER" id="PTHR22604">
    <property type="entry name" value="OXIDOREDUCTASES"/>
    <property type="match status" value="1"/>
</dbReference>
<proteinExistence type="inferred from homology"/>